<dbReference type="Proteomes" id="UP000244335">
    <property type="component" value="Unassembled WGS sequence"/>
</dbReference>
<dbReference type="Gene3D" id="2.70.98.10">
    <property type="match status" value="1"/>
</dbReference>
<dbReference type="InterPro" id="IPR008183">
    <property type="entry name" value="Aldose_1/G6P_1-epimerase"/>
</dbReference>
<organism evidence="1 2">
    <name type="scientific">Rhizobium rhizogenes</name>
    <name type="common">Agrobacterium rhizogenes</name>
    <dbReference type="NCBI Taxonomy" id="359"/>
    <lineage>
        <taxon>Bacteria</taxon>
        <taxon>Pseudomonadati</taxon>
        <taxon>Pseudomonadota</taxon>
        <taxon>Alphaproteobacteria</taxon>
        <taxon>Hyphomicrobiales</taxon>
        <taxon>Rhizobiaceae</taxon>
        <taxon>Rhizobium/Agrobacterium group</taxon>
        <taxon>Rhizobium</taxon>
    </lineage>
</organism>
<accession>A0AA92C1P5</accession>
<dbReference type="InterPro" id="IPR011013">
    <property type="entry name" value="Gal_mutarotase_sf_dom"/>
</dbReference>
<dbReference type="GO" id="GO:0030246">
    <property type="term" value="F:carbohydrate binding"/>
    <property type="evidence" value="ECO:0007669"/>
    <property type="project" value="InterPro"/>
</dbReference>
<protein>
    <submittedName>
        <fullName evidence="1">Galactose mutarotase</fullName>
    </submittedName>
</protein>
<gene>
    <name evidence="1" type="ORF">DC430_15860</name>
</gene>
<dbReference type="GO" id="GO:0016853">
    <property type="term" value="F:isomerase activity"/>
    <property type="evidence" value="ECO:0007669"/>
    <property type="project" value="InterPro"/>
</dbReference>
<proteinExistence type="predicted"/>
<reference evidence="1 2" key="1">
    <citation type="submission" date="2018-04" db="EMBL/GenBank/DDBJ databases">
        <authorList>
            <person name="Hagen T."/>
        </authorList>
    </citation>
    <scope>NUCLEOTIDE SEQUENCE [LARGE SCALE GENOMIC DNA]</scope>
    <source>
        <strain evidence="1 2">TPD7009</strain>
    </source>
</reference>
<dbReference type="EMBL" id="QDFR01000005">
    <property type="protein sequence ID" value="PVE52318.1"/>
    <property type="molecule type" value="Genomic_DNA"/>
</dbReference>
<comment type="caution">
    <text evidence="1">The sequence shown here is derived from an EMBL/GenBank/DDBJ whole genome shotgun (WGS) entry which is preliminary data.</text>
</comment>
<dbReference type="AlphaFoldDB" id="A0AA92C1P5"/>
<dbReference type="Pfam" id="PF01263">
    <property type="entry name" value="Aldose_epim"/>
    <property type="match status" value="1"/>
</dbReference>
<sequence>MPLPDMVEIASGPLLARFAPGWGGRLTHLVHAELGDILVPTHETEFDPWTWPKAGAYPLFPYHNRVAGAAFSHLGRDYTVVPHPALAGDAMHGPAHRRGWRIEEQASDRVTLRLDYRTDDEWPFSFTAWQTFTLDDQGLSLKLKLLNRADHPAPAVIGWHPYIQASLDNKAYTDATAAYVLDRLNMPISSVPVHHDYATIPASSGYTLHFCNWKRAELLRDEAKLVISADPIFGHIAVHRTERYLCLEPVSAAAGVLRLPESERQASGFAVLGQGEHLSGRIRMSITSIKHGEPS</sequence>
<dbReference type="GO" id="GO:0005975">
    <property type="term" value="P:carbohydrate metabolic process"/>
    <property type="evidence" value="ECO:0007669"/>
    <property type="project" value="InterPro"/>
</dbReference>
<evidence type="ECO:0000313" key="1">
    <source>
        <dbReference type="EMBL" id="PVE52318.1"/>
    </source>
</evidence>
<evidence type="ECO:0000313" key="2">
    <source>
        <dbReference type="Proteomes" id="UP000244335"/>
    </source>
</evidence>
<name>A0AA92C1P5_RHIRH</name>
<dbReference type="SUPFAM" id="SSF74650">
    <property type="entry name" value="Galactose mutarotase-like"/>
    <property type="match status" value="1"/>
</dbReference>
<dbReference type="InterPro" id="IPR014718">
    <property type="entry name" value="GH-type_carb-bd"/>
</dbReference>